<keyword evidence="2 5" id="KW-0489">Methyltransferase</keyword>
<evidence type="ECO:0000256" key="1">
    <source>
        <dbReference type="ARBA" id="ARBA00008361"/>
    </source>
</evidence>
<proteinExistence type="inferred from homology"/>
<evidence type="ECO:0000313" key="5">
    <source>
        <dbReference type="EMBL" id="PWY67725.1"/>
    </source>
</evidence>
<dbReference type="InterPro" id="IPR013216">
    <property type="entry name" value="Methyltransf_11"/>
</dbReference>
<comment type="similarity">
    <text evidence="1">Belongs to the methyltransferase superfamily.</text>
</comment>
<reference evidence="5" key="1">
    <citation type="submission" date="2016-12" db="EMBL/GenBank/DDBJ databases">
        <title>The genomes of Aspergillus section Nigri reveals drivers in fungal speciation.</title>
        <authorList>
            <consortium name="DOE Joint Genome Institute"/>
            <person name="Vesth T.C."/>
            <person name="Nybo J."/>
            <person name="Theobald S."/>
            <person name="Brandl J."/>
            <person name="Frisvad J.C."/>
            <person name="Nielsen K.F."/>
            <person name="Lyhne E.K."/>
            <person name="Kogle M.E."/>
            <person name="Kuo A."/>
            <person name="Riley R."/>
            <person name="Clum A."/>
            <person name="Nolan M."/>
            <person name="Lipzen A."/>
            <person name="Salamov A."/>
            <person name="Henrissat B."/>
            <person name="Wiebenga A."/>
            <person name="De vries R.P."/>
            <person name="Grigoriev I.V."/>
            <person name="Mortensen U.H."/>
            <person name="Andersen M.R."/>
            <person name="Baker S.E."/>
        </authorList>
    </citation>
    <scope>NUCLEOTIDE SEQUENCE</scope>
    <source>
        <strain evidence="5">CBS 122712</strain>
    </source>
</reference>
<gene>
    <name evidence="5" type="ORF">BO83DRAFT_94379</name>
</gene>
<keyword evidence="6" id="KW-1185">Reference proteome</keyword>
<dbReference type="EMBL" id="MSFU01000021">
    <property type="protein sequence ID" value="PWY67725.1"/>
    <property type="molecule type" value="Genomic_DNA"/>
</dbReference>
<dbReference type="RefSeq" id="XP_025385663.1">
    <property type="nucleotide sequence ID" value="XM_025537727.1"/>
</dbReference>
<name>A0A317V103_ASPEC</name>
<evidence type="ECO:0000256" key="3">
    <source>
        <dbReference type="SAM" id="MobiDB-lite"/>
    </source>
</evidence>
<comment type="caution">
    <text evidence="5">The sequence shown here is derived from an EMBL/GenBank/DDBJ whole genome shotgun (WGS) entry which is preliminary data.</text>
</comment>
<evidence type="ECO:0000256" key="2">
    <source>
        <dbReference type="ARBA" id="ARBA00022603"/>
    </source>
</evidence>
<dbReference type="Proteomes" id="UP000246171">
    <property type="component" value="Unassembled WGS sequence"/>
</dbReference>
<evidence type="ECO:0000259" key="4">
    <source>
        <dbReference type="Pfam" id="PF08241"/>
    </source>
</evidence>
<dbReference type="InterPro" id="IPR016584">
    <property type="entry name" value="MeTrfase_VrtF"/>
</dbReference>
<feature type="region of interest" description="Disordered" evidence="3">
    <location>
        <begin position="1"/>
        <end position="22"/>
    </location>
</feature>
<keyword evidence="2 5" id="KW-0808">Transferase</keyword>
<dbReference type="GO" id="GO:0032259">
    <property type="term" value="P:methylation"/>
    <property type="evidence" value="ECO:0007669"/>
    <property type="project" value="UniProtKB-KW"/>
</dbReference>
<dbReference type="Pfam" id="PF08241">
    <property type="entry name" value="Methyltransf_11"/>
    <property type="match status" value="1"/>
</dbReference>
<accession>A0A317V103</accession>
<sequence>MTSGSITTSTTVTDDFQKPPSVPKEEVIYKPWDLLVYEIWVLGIVSTWAWGCSTSEYLLPQFRANIGKNHLDIGSGTGYYLRRSEIPASTLLTLLDLERPALDLGLQRCGRPDARGLQADILQPLPVTDKFDSVSMYYLLHCIPATVAEKCAVFKHIKRNMTRDGVIHGASVLGKGVRNDNCFAAHVRRGVLKAGIFHNIDDNAYDFEHALRVNFEEVETRVVGSVFMFRASNPKQNEGDLLDS</sequence>
<dbReference type="AlphaFoldDB" id="A0A317V103"/>
<protein>
    <submittedName>
        <fullName evidence="5">S-adenosyl-L-methionine dependent methyltransferase</fullName>
    </submittedName>
</protein>
<dbReference type="SUPFAM" id="SSF53335">
    <property type="entry name" value="S-adenosyl-L-methionine-dependent methyltransferases"/>
    <property type="match status" value="1"/>
</dbReference>
<organism evidence="5 6">
    <name type="scientific">Aspergillus eucalypticola (strain CBS 122712 / IBT 29274)</name>
    <dbReference type="NCBI Taxonomy" id="1448314"/>
    <lineage>
        <taxon>Eukaryota</taxon>
        <taxon>Fungi</taxon>
        <taxon>Dikarya</taxon>
        <taxon>Ascomycota</taxon>
        <taxon>Pezizomycotina</taxon>
        <taxon>Eurotiomycetes</taxon>
        <taxon>Eurotiomycetidae</taxon>
        <taxon>Eurotiales</taxon>
        <taxon>Aspergillaceae</taxon>
        <taxon>Aspergillus</taxon>
        <taxon>Aspergillus subgen. Circumdati</taxon>
    </lineage>
</organism>
<evidence type="ECO:0000313" key="6">
    <source>
        <dbReference type="Proteomes" id="UP000246171"/>
    </source>
</evidence>
<dbReference type="PIRSF" id="PIRSF011491">
    <property type="entry name" value="Mtase_YbcY_prd"/>
    <property type="match status" value="1"/>
</dbReference>
<dbReference type="GO" id="GO:0008757">
    <property type="term" value="F:S-adenosylmethionine-dependent methyltransferase activity"/>
    <property type="evidence" value="ECO:0007669"/>
    <property type="project" value="InterPro"/>
</dbReference>
<dbReference type="OrthoDB" id="10061782at2759"/>
<feature type="domain" description="Methyltransferase type 11" evidence="4">
    <location>
        <begin position="71"/>
        <end position="167"/>
    </location>
</feature>
<feature type="compositionally biased region" description="Low complexity" evidence="3">
    <location>
        <begin position="1"/>
        <end position="13"/>
    </location>
</feature>
<dbReference type="VEuPathDB" id="FungiDB:BO83DRAFT_94379"/>
<dbReference type="InterPro" id="IPR029063">
    <property type="entry name" value="SAM-dependent_MTases_sf"/>
</dbReference>
<dbReference type="GeneID" id="37059689"/>
<dbReference type="Gene3D" id="3.40.50.150">
    <property type="entry name" value="Vaccinia Virus protein VP39"/>
    <property type="match status" value="1"/>
</dbReference>